<dbReference type="Gene3D" id="3.20.20.100">
    <property type="entry name" value="NADP-dependent oxidoreductase domain"/>
    <property type="match status" value="1"/>
</dbReference>
<dbReference type="OrthoDB" id="48988at2759"/>
<dbReference type="InterPro" id="IPR023210">
    <property type="entry name" value="NADP_OxRdtase_dom"/>
</dbReference>
<reference evidence="3" key="1">
    <citation type="journal article" date="2020" name="Fungal Divers.">
        <title>Resolving the Mortierellaceae phylogeny through synthesis of multi-gene phylogenetics and phylogenomics.</title>
        <authorList>
            <person name="Vandepol N."/>
            <person name="Liber J."/>
            <person name="Desiro A."/>
            <person name="Na H."/>
            <person name="Kennedy M."/>
            <person name="Barry K."/>
            <person name="Grigoriev I.V."/>
            <person name="Miller A.N."/>
            <person name="O'Donnell K."/>
            <person name="Stajich J.E."/>
            <person name="Bonito G."/>
        </authorList>
    </citation>
    <scope>NUCLEOTIDE SEQUENCE</scope>
    <source>
        <strain evidence="3">KOD1015</strain>
    </source>
</reference>
<feature type="compositionally biased region" description="Polar residues" evidence="1">
    <location>
        <begin position="378"/>
        <end position="387"/>
    </location>
</feature>
<evidence type="ECO:0000313" key="4">
    <source>
        <dbReference type="Proteomes" id="UP000780801"/>
    </source>
</evidence>
<dbReference type="PANTHER" id="PTHR42686:SF1">
    <property type="entry name" value="GH17980P-RELATED"/>
    <property type="match status" value="1"/>
</dbReference>
<dbReference type="EMBL" id="JAABOA010004299">
    <property type="protein sequence ID" value="KAF9577846.1"/>
    <property type="molecule type" value="Genomic_DNA"/>
</dbReference>
<dbReference type="InterPro" id="IPR036812">
    <property type="entry name" value="NAD(P)_OxRdtase_dom_sf"/>
</dbReference>
<dbReference type="GO" id="GO:0016491">
    <property type="term" value="F:oxidoreductase activity"/>
    <property type="evidence" value="ECO:0007669"/>
    <property type="project" value="InterPro"/>
</dbReference>
<accession>A0A9P6FML9</accession>
<dbReference type="SUPFAM" id="SSF51430">
    <property type="entry name" value="NAD(P)-linked oxidoreductase"/>
    <property type="match status" value="1"/>
</dbReference>
<dbReference type="PANTHER" id="PTHR42686">
    <property type="entry name" value="GH17980P-RELATED"/>
    <property type="match status" value="1"/>
</dbReference>
<organism evidence="3 4">
    <name type="scientific">Lunasporangiospora selenospora</name>
    <dbReference type="NCBI Taxonomy" id="979761"/>
    <lineage>
        <taxon>Eukaryota</taxon>
        <taxon>Fungi</taxon>
        <taxon>Fungi incertae sedis</taxon>
        <taxon>Mucoromycota</taxon>
        <taxon>Mortierellomycotina</taxon>
        <taxon>Mortierellomycetes</taxon>
        <taxon>Mortierellales</taxon>
        <taxon>Mortierellaceae</taxon>
        <taxon>Lunasporangiospora</taxon>
    </lineage>
</organism>
<protein>
    <recommendedName>
        <fullName evidence="2">NADP-dependent oxidoreductase domain-containing protein</fullName>
    </recommendedName>
</protein>
<dbReference type="GO" id="GO:0005829">
    <property type="term" value="C:cytosol"/>
    <property type="evidence" value="ECO:0007669"/>
    <property type="project" value="TreeGrafter"/>
</dbReference>
<dbReference type="Pfam" id="PF00248">
    <property type="entry name" value="Aldo_ket_red"/>
    <property type="match status" value="1"/>
</dbReference>
<evidence type="ECO:0000313" key="3">
    <source>
        <dbReference type="EMBL" id="KAF9577846.1"/>
    </source>
</evidence>
<feature type="region of interest" description="Disordered" evidence="1">
    <location>
        <begin position="196"/>
        <end position="232"/>
    </location>
</feature>
<evidence type="ECO:0000259" key="2">
    <source>
        <dbReference type="Pfam" id="PF00248"/>
    </source>
</evidence>
<dbReference type="Proteomes" id="UP000780801">
    <property type="component" value="Unassembled WGS sequence"/>
</dbReference>
<feature type="compositionally biased region" description="Basic and acidic residues" evidence="1">
    <location>
        <begin position="388"/>
        <end position="400"/>
    </location>
</feature>
<keyword evidence="4" id="KW-1185">Reference proteome</keyword>
<dbReference type="InterPro" id="IPR020471">
    <property type="entry name" value="AKR"/>
</dbReference>
<feature type="compositionally biased region" description="Low complexity" evidence="1">
    <location>
        <begin position="200"/>
        <end position="210"/>
    </location>
</feature>
<name>A0A9P6FML9_9FUNG</name>
<gene>
    <name evidence="3" type="ORF">BGW38_006681</name>
</gene>
<comment type="caution">
    <text evidence="3">The sequence shown here is derived from an EMBL/GenBank/DDBJ whole genome shotgun (WGS) entry which is preliminary data.</text>
</comment>
<sequence length="493" mass="55764">MNGKSEQLIGKVLANPRPNTLTRQELVVATKFGYIQNETMRLLSEDVFSASVLFKGFPVARIQCWPKGEDQLTRSLERMNTRYVDILFVHNPEYYLMANVKGSEANVKRHQTVMLDRLAFLFEALEREIEHGRIRSYGISSNSFALKPSHAHFLPYQDLVKMATGAFERVREQKQKEHEAYHENLSFHEKEALAHQDMTAASSNSSKAASQPQSHSSRLTAPKVPKPVQRSSHGLGFLQMPGNLLEMEGVLTTAKWAKSQELRVFVNRPLNAMSPTNGTVRLASYPEPKSPTYEGAKSDLLAKLSAVADQREHLQPKMQRVQEMLHGLDHSLKTNTLSAIHLDSLSVRTQIHQELAKPVKARPANAHRPQKDSETRADTSSTLPKQTQETKETPTSHSEKSSAPLRPSVHSIEDLLRSVDIFAHAFHQQVRSQETKRVEKMLTERGVDLEGESVERFAIEYLLEHAQVDSVLLGMKREPYVDFSRKILKDLAK</sequence>
<feature type="domain" description="NADP-dependent oxidoreductase" evidence="2">
    <location>
        <begin position="2"/>
        <end position="143"/>
    </location>
</feature>
<proteinExistence type="predicted"/>
<feature type="region of interest" description="Disordered" evidence="1">
    <location>
        <begin position="355"/>
        <end position="407"/>
    </location>
</feature>
<evidence type="ECO:0000256" key="1">
    <source>
        <dbReference type="SAM" id="MobiDB-lite"/>
    </source>
</evidence>
<dbReference type="AlphaFoldDB" id="A0A9P6FML9"/>